<organism evidence="2 3">
    <name type="scientific">Scophthalmus maximus</name>
    <name type="common">Turbot</name>
    <name type="synonym">Psetta maxima</name>
    <dbReference type="NCBI Taxonomy" id="52904"/>
    <lineage>
        <taxon>Eukaryota</taxon>
        <taxon>Metazoa</taxon>
        <taxon>Chordata</taxon>
        <taxon>Craniata</taxon>
        <taxon>Vertebrata</taxon>
        <taxon>Euteleostomi</taxon>
        <taxon>Actinopterygii</taxon>
        <taxon>Neopterygii</taxon>
        <taxon>Teleostei</taxon>
        <taxon>Neoteleostei</taxon>
        <taxon>Acanthomorphata</taxon>
        <taxon>Carangaria</taxon>
        <taxon>Pleuronectiformes</taxon>
        <taxon>Pleuronectoidei</taxon>
        <taxon>Scophthalmidae</taxon>
        <taxon>Scophthalmus</taxon>
    </lineage>
</organism>
<dbReference type="EMBL" id="VEVO01000019">
    <property type="protein sequence ID" value="KAF0026604.1"/>
    <property type="molecule type" value="Genomic_DNA"/>
</dbReference>
<gene>
    <name evidence="2" type="ORF">F2P81_021341</name>
</gene>
<sequence>MWKVTRAQDSIRVATFTADCVCTFRERISALTPPPPQPPRVKPPVTRKEALPFATVKIKRRLGKLPSVACSPVRLVTSPTPGPEQDNDRGKGDELRGTVSPLADDNWKWDFFVYSTSDYMVNSRHPKMSQYIRPIHEFNKWQT</sequence>
<reference evidence="2 3" key="1">
    <citation type="submission" date="2019-06" db="EMBL/GenBank/DDBJ databases">
        <title>Draft genomes of female and male turbot (Scophthalmus maximus).</title>
        <authorList>
            <person name="Xu H."/>
            <person name="Xu X.-W."/>
            <person name="Shao C."/>
            <person name="Chen S."/>
        </authorList>
    </citation>
    <scope>NUCLEOTIDE SEQUENCE [LARGE SCALE GENOMIC DNA]</scope>
    <source>
        <strain evidence="2">Ysfricsl-2016a</strain>
        <tissue evidence="2">Blood</tissue>
    </source>
</reference>
<proteinExistence type="predicted"/>
<name>A0A6A4S7L9_SCOMX</name>
<dbReference type="AlphaFoldDB" id="A0A6A4S7L9"/>
<feature type="compositionally biased region" description="Basic and acidic residues" evidence="1">
    <location>
        <begin position="86"/>
        <end position="96"/>
    </location>
</feature>
<evidence type="ECO:0000313" key="3">
    <source>
        <dbReference type="Proteomes" id="UP000438429"/>
    </source>
</evidence>
<accession>A0A6A4S7L9</accession>
<feature type="region of interest" description="Disordered" evidence="1">
    <location>
        <begin position="73"/>
        <end position="99"/>
    </location>
</feature>
<dbReference type="Proteomes" id="UP000438429">
    <property type="component" value="Unassembled WGS sequence"/>
</dbReference>
<comment type="caution">
    <text evidence="2">The sequence shown here is derived from an EMBL/GenBank/DDBJ whole genome shotgun (WGS) entry which is preliminary data.</text>
</comment>
<evidence type="ECO:0000256" key="1">
    <source>
        <dbReference type="SAM" id="MobiDB-lite"/>
    </source>
</evidence>
<evidence type="ECO:0000313" key="2">
    <source>
        <dbReference type="EMBL" id="KAF0026604.1"/>
    </source>
</evidence>
<protein>
    <submittedName>
        <fullName evidence="2">Uncharacterized protein</fullName>
    </submittedName>
</protein>